<reference evidence="1" key="1">
    <citation type="journal article" date="2021" name="PeerJ">
        <title>Extensive microbial diversity within the chicken gut microbiome revealed by metagenomics and culture.</title>
        <authorList>
            <person name="Gilroy R."/>
            <person name="Ravi A."/>
            <person name="Getino M."/>
            <person name="Pursley I."/>
            <person name="Horton D.L."/>
            <person name="Alikhan N.F."/>
            <person name="Baker D."/>
            <person name="Gharbi K."/>
            <person name="Hall N."/>
            <person name="Watson M."/>
            <person name="Adriaenssens E.M."/>
            <person name="Foster-Nyarko E."/>
            <person name="Jarju S."/>
            <person name="Secka A."/>
            <person name="Antonio M."/>
            <person name="Oren A."/>
            <person name="Chaudhuri R.R."/>
            <person name="La Ragione R."/>
            <person name="Hildebrand F."/>
            <person name="Pallen M.J."/>
        </authorList>
    </citation>
    <scope>NUCLEOTIDE SEQUENCE</scope>
    <source>
        <strain evidence="1">MalCec1-1739</strain>
    </source>
</reference>
<evidence type="ECO:0000313" key="2">
    <source>
        <dbReference type="Proteomes" id="UP000787625"/>
    </source>
</evidence>
<dbReference type="EMBL" id="DWUP01000020">
    <property type="protein sequence ID" value="HJD52313.1"/>
    <property type="molecule type" value="Genomic_DNA"/>
</dbReference>
<reference evidence="1" key="2">
    <citation type="submission" date="2021-04" db="EMBL/GenBank/DDBJ databases">
        <authorList>
            <person name="Gilroy R."/>
        </authorList>
    </citation>
    <scope>NUCLEOTIDE SEQUENCE</scope>
    <source>
        <strain evidence="1">MalCec1-1739</strain>
    </source>
</reference>
<dbReference type="AlphaFoldDB" id="A0A9D2ZTM5"/>
<protein>
    <submittedName>
        <fullName evidence="1">Uncharacterized protein</fullName>
    </submittedName>
</protein>
<accession>A0A9D2ZTM5</accession>
<proteinExistence type="predicted"/>
<sequence length="49" mass="5634">MPERDVEPLPYVVKAYHSHLIQGCDSTLEVQDTLHPMDKIAQPSEVMVW</sequence>
<name>A0A9D2ZTM5_9BACT</name>
<dbReference type="Proteomes" id="UP000787625">
    <property type="component" value="Unassembled WGS sequence"/>
</dbReference>
<evidence type="ECO:0000313" key="1">
    <source>
        <dbReference type="EMBL" id="HJD52313.1"/>
    </source>
</evidence>
<organism evidence="1 2">
    <name type="scientific">Candidatus Avibacteroides avistercoris</name>
    <dbReference type="NCBI Taxonomy" id="2840690"/>
    <lineage>
        <taxon>Bacteria</taxon>
        <taxon>Pseudomonadati</taxon>
        <taxon>Bacteroidota</taxon>
        <taxon>Bacteroidia</taxon>
        <taxon>Bacteroidales</taxon>
        <taxon>Bacteroidaceae</taxon>
        <taxon>Bacteroidaceae incertae sedis</taxon>
        <taxon>Candidatus Avibacteroides</taxon>
    </lineage>
</organism>
<gene>
    <name evidence="1" type="ORF">IAA93_01090</name>
</gene>
<comment type="caution">
    <text evidence="1">The sequence shown here is derived from an EMBL/GenBank/DDBJ whole genome shotgun (WGS) entry which is preliminary data.</text>
</comment>